<dbReference type="InterPro" id="IPR051782">
    <property type="entry name" value="ABC_Transporter_VariousFunc"/>
</dbReference>
<dbReference type="PANTHER" id="PTHR42939:SF1">
    <property type="entry name" value="ABC TRANSPORTER ATP-BINDING PROTEIN ALBC-RELATED"/>
    <property type="match status" value="1"/>
</dbReference>
<keyword evidence="1" id="KW-0813">Transport</keyword>
<evidence type="ECO:0000256" key="1">
    <source>
        <dbReference type="ARBA" id="ARBA00022448"/>
    </source>
</evidence>
<dbReference type="SMART" id="SM00382">
    <property type="entry name" value="AAA"/>
    <property type="match status" value="1"/>
</dbReference>
<evidence type="ECO:0000256" key="3">
    <source>
        <dbReference type="ARBA" id="ARBA00022840"/>
    </source>
</evidence>
<evidence type="ECO:0000256" key="2">
    <source>
        <dbReference type="ARBA" id="ARBA00022741"/>
    </source>
</evidence>
<dbReference type="PANTHER" id="PTHR42939">
    <property type="entry name" value="ABC TRANSPORTER ATP-BINDING PROTEIN ALBC-RELATED"/>
    <property type="match status" value="1"/>
</dbReference>
<dbReference type="InterPro" id="IPR003593">
    <property type="entry name" value="AAA+_ATPase"/>
</dbReference>
<protein>
    <submittedName>
        <fullName evidence="5">ABC transporter ATP-binding protein</fullName>
    </submittedName>
</protein>
<feature type="domain" description="ABC transporter" evidence="4">
    <location>
        <begin position="6"/>
        <end position="228"/>
    </location>
</feature>
<keyword evidence="2" id="KW-0547">Nucleotide-binding</keyword>
<dbReference type="KEGG" id="cchl:FPL14_10590"/>
<dbReference type="InterPro" id="IPR027417">
    <property type="entry name" value="P-loop_NTPase"/>
</dbReference>
<dbReference type="InterPro" id="IPR003439">
    <property type="entry name" value="ABC_transporter-like_ATP-bd"/>
</dbReference>
<keyword evidence="3 5" id="KW-0067">ATP-binding</keyword>
<evidence type="ECO:0000313" key="6">
    <source>
        <dbReference type="Proteomes" id="UP000515679"/>
    </source>
</evidence>
<evidence type="ECO:0000313" key="5">
    <source>
        <dbReference type="EMBL" id="QMV41581.1"/>
    </source>
</evidence>
<dbReference type="PROSITE" id="PS50893">
    <property type="entry name" value="ABC_TRANSPORTER_2"/>
    <property type="match status" value="1"/>
</dbReference>
<dbReference type="AlphaFoldDB" id="A0A7G5BX97"/>
<dbReference type="SUPFAM" id="SSF52540">
    <property type="entry name" value="P-loop containing nucleoside triphosphate hydrolases"/>
    <property type="match status" value="1"/>
</dbReference>
<dbReference type="EMBL" id="CP041969">
    <property type="protein sequence ID" value="QMV41581.1"/>
    <property type="molecule type" value="Genomic_DNA"/>
</dbReference>
<sequence length="296" mass="31990">MSRSVISLDNISCNFAHKEVLNKLSLTVYEGEVMAIVGSNGTGKSTLLKIISGLGAFTGGSRIETLTGKKLSIGFAPDRLPKLRFTAMEYLRSMGRIRGMDGSGLDATISGLLNQLGLDRSTAQQLRHFSKGMLQKVNLAQALLEKPDLLLMDEPLSGLDIGTQEELMNVLLQLKRQGIAIVLTTHEKEIIQRVADRVVVLAGGGIATDNRISSGAPQGKSIIFDLGEKEARHYIDNGDGITSWTRENRNWRVEVAAEKSDVFLRDILLAGASIVSVTSIPEKSSSFIKPDQGGAI</sequence>
<dbReference type="PROSITE" id="PS00211">
    <property type="entry name" value="ABC_TRANSPORTER_1"/>
    <property type="match status" value="1"/>
</dbReference>
<name>A0A7G5BX97_9BACL</name>
<dbReference type="InterPro" id="IPR017871">
    <property type="entry name" value="ABC_transporter-like_CS"/>
</dbReference>
<dbReference type="RefSeq" id="WP_182302925.1">
    <property type="nucleotide sequence ID" value="NZ_CP041969.1"/>
</dbReference>
<dbReference type="Gene3D" id="3.40.50.300">
    <property type="entry name" value="P-loop containing nucleotide triphosphate hydrolases"/>
    <property type="match status" value="1"/>
</dbReference>
<accession>A0A7G5BX97</accession>
<dbReference type="Proteomes" id="UP000515679">
    <property type="component" value="Chromosome"/>
</dbReference>
<evidence type="ECO:0000259" key="4">
    <source>
        <dbReference type="PROSITE" id="PS50893"/>
    </source>
</evidence>
<dbReference type="CDD" id="cd03230">
    <property type="entry name" value="ABC_DR_subfamily_A"/>
    <property type="match status" value="1"/>
</dbReference>
<dbReference type="GO" id="GO:0016887">
    <property type="term" value="F:ATP hydrolysis activity"/>
    <property type="evidence" value="ECO:0007669"/>
    <property type="project" value="InterPro"/>
</dbReference>
<reference evidence="5 6" key="1">
    <citation type="submission" date="2019-07" db="EMBL/GenBank/DDBJ databases">
        <authorList>
            <person name="Kim J.K."/>
            <person name="Cheong H.-M."/>
            <person name="Choi Y."/>
            <person name="Hwang K.J."/>
            <person name="Lee S."/>
            <person name="Choi C."/>
        </authorList>
    </citation>
    <scope>NUCLEOTIDE SEQUENCE [LARGE SCALE GENOMIC DNA]</scope>
    <source>
        <strain evidence="5 6">KS 22</strain>
    </source>
</reference>
<gene>
    <name evidence="5" type="ORF">FPL14_10590</name>
</gene>
<organism evidence="5 6">
    <name type="scientific">Cohnella cholangitidis</name>
    <dbReference type="NCBI Taxonomy" id="2598458"/>
    <lineage>
        <taxon>Bacteria</taxon>
        <taxon>Bacillati</taxon>
        <taxon>Bacillota</taxon>
        <taxon>Bacilli</taxon>
        <taxon>Bacillales</taxon>
        <taxon>Paenibacillaceae</taxon>
        <taxon>Cohnella</taxon>
    </lineage>
</organism>
<keyword evidence="6" id="KW-1185">Reference proteome</keyword>
<proteinExistence type="predicted"/>
<dbReference type="GO" id="GO:0005524">
    <property type="term" value="F:ATP binding"/>
    <property type="evidence" value="ECO:0007669"/>
    <property type="project" value="UniProtKB-KW"/>
</dbReference>
<dbReference type="Pfam" id="PF00005">
    <property type="entry name" value="ABC_tran"/>
    <property type="match status" value="1"/>
</dbReference>